<evidence type="ECO:0000313" key="2">
    <source>
        <dbReference type="EMBL" id="KAK5702984.1"/>
    </source>
</evidence>
<evidence type="ECO:0000256" key="1">
    <source>
        <dbReference type="SAM" id="MobiDB-lite"/>
    </source>
</evidence>
<reference evidence="2" key="1">
    <citation type="submission" date="2023-08" db="EMBL/GenBank/DDBJ databases">
        <title>Black Yeasts Isolated from many extreme environments.</title>
        <authorList>
            <person name="Coleine C."/>
            <person name="Stajich J.E."/>
            <person name="Selbmann L."/>
        </authorList>
    </citation>
    <scope>NUCLEOTIDE SEQUENCE</scope>
    <source>
        <strain evidence="2">CCFEE 5810</strain>
    </source>
</reference>
<sequence>MAEQSRLHALPRELRNNIYAFLVMGEGRVRVKKATAAAACPFAISSPLILSCTQIHDEYCEDFLANIFGTESNIKIEVIVTALDFTPALNFLRNLQPAQLAHIKAQNVLDVLLVYPSLHYSSTMNEWSGYCKQEAVTVLYTIDDKRSSASDERNGHRSEPLLRIHHSEGPILRDALMSAWMAWHLRKLREELSESLRVPTSREAFSQRRLSKPEPVSAAAKSASAITQTIHRKRRKRPARQSSLRPTLMVVVGGVRRWREVVQPE</sequence>
<protein>
    <submittedName>
        <fullName evidence="2">Uncharacterized protein</fullName>
    </submittedName>
</protein>
<feature type="region of interest" description="Disordered" evidence="1">
    <location>
        <begin position="203"/>
        <end position="223"/>
    </location>
</feature>
<name>A0AAN7VUM6_9PEZI</name>
<proteinExistence type="predicted"/>
<dbReference type="Proteomes" id="UP001310594">
    <property type="component" value="Unassembled WGS sequence"/>
</dbReference>
<comment type="caution">
    <text evidence="2">The sequence shown here is derived from an EMBL/GenBank/DDBJ whole genome shotgun (WGS) entry which is preliminary data.</text>
</comment>
<gene>
    <name evidence="2" type="ORF">LTR97_003930</name>
</gene>
<organism evidence="2 3">
    <name type="scientific">Elasticomyces elasticus</name>
    <dbReference type="NCBI Taxonomy" id="574655"/>
    <lineage>
        <taxon>Eukaryota</taxon>
        <taxon>Fungi</taxon>
        <taxon>Dikarya</taxon>
        <taxon>Ascomycota</taxon>
        <taxon>Pezizomycotina</taxon>
        <taxon>Dothideomycetes</taxon>
        <taxon>Dothideomycetidae</taxon>
        <taxon>Mycosphaerellales</taxon>
        <taxon>Teratosphaeriaceae</taxon>
        <taxon>Elasticomyces</taxon>
    </lineage>
</organism>
<accession>A0AAN7VUM6</accession>
<evidence type="ECO:0000313" key="3">
    <source>
        <dbReference type="Proteomes" id="UP001310594"/>
    </source>
</evidence>
<dbReference type="EMBL" id="JAVRQU010000005">
    <property type="protein sequence ID" value="KAK5702984.1"/>
    <property type="molecule type" value="Genomic_DNA"/>
</dbReference>
<dbReference type="AlphaFoldDB" id="A0AAN7VUM6"/>